<evidence type="ECO:0000256" key="2">
    <source>
        <dbReference type="ARBA" id="ARBA00004245"/>
    </source>
</evidence>
<dbReference type="InterPro" id="IPR052102">
    <property type="entry name" value="Enkurin_domain-protein"/>
</dbReference>
<keyword evidence="3" id="KW-0963">Cytoplasm</keyword>
<dbReference type="GeneID" id="108501926"/>
<dbReference type="Proteomes" id="UP000504624">
    <property type="component" value="Unplaced"/>
</dbReference>
<evidence type="ECO:0000259" key="7">
    <source>
        <dbReference type="PROSITE" id="PS51665"/>
    </source>
</evidence>
<evidence type="ECO:0000256" key="3">
    <source>
        <dbReference type="ARBA" id="ARBA00022490"/>
    </source>
</evidence>
<proteinExistence type="predicted"/>
<dbReference type="GO" id="GO:0005881">
    <property type="term" value="C:cytoplasmic microtubule"/>
    <property type="evidence" value="ECO:0007669"/>
    <property type="project" value="TreeGrafter"/>
</dbReference>
<organism evidence="8 9">
    <name type="scientific">Lepidothrix coronata</name>
    <name type="common">blue-crowned manakin</name>
    <dbReference type="NCBI Taxonomy" id="321398"/>
    <lineage>
        <taxon>Eukaryota</taxon>
        <taxon>Metazoa</taxon>
        <taxon>Chordata</taxon>
        <taxon>Craniata</taxon>
        <taxon>Vertebrata</taxon>
        <taxon>Euteleostomi</taxon>
        <taxon>Archelosauria</taxon>
        <taxon>Archosauria</taxon>
        <taxon>Dinosauria</taxon>
        <taxon>Saurischia</taxon>
        <taxon>Theropoda</taxon>
        <taxon>Coelurosauria</taxon>
        <taxon>Aves</taxon>
        <taxon>Neognathae</taxon>
        <taxon>Neoaves</taxon>
        <taxon>Telluraves</taxon>
        <taxon>Australaves</taxon>
        <taxon>Passeriformes</taxon>
        <taxon>Pipridae</taxon>
        <taxon>Lepidothrix</taxon>
    </lineage>
</organism>
<feature type="region of interest" description="Disordered" evidence="6">
    <location>
        <begin position="146"/>
        <end position="165"/>
    </location>
</feature>
<dbReference type="PROSITE" id="PS51665">
    <property type="entry name" value="ENKURIN"/>
    <property type="match status" value="1"/>
</dbReference>
<evidence type="ECO:0000313" key="9">
    <source>
        <dbReference type="RefSeq" id="XP_017679766.1"/>
    </source>
</evidence>
<dbReference type="RefSeq" id="XP_017679766.1">
    <property type="nucleotide sequence ID" value="XM_017824277.1"/>
</dbReference>
<dbReference type="PANTHER" id="PTHR21490">
    <property type="entry name" value="ENKURIN-RELATED"/>
    <property type="match status" value="1"/>
</dbReference>
<gene>
    <name evidence="9" type="primary">ENKD1</name>
</gene>
<dbReference type="GO" id="GO:0005929">
    <property type="term" value="C:cilium"/>
    <property type="evidence" value="ECO:0007669"/>
    <property type="project" value="UniProtKB-SubCell"/>
</dbReference>
<evidence type="ECO:0000256" key="4">
    <source>
        <dbReference type="ARBA" id="ARBA00023212"/>
    </source>
</evidence>
<keyword evidence="4" id="KW-0206">Cytoskeleton</keyword>
<name>A0A6J0I0X6_9PASS</name>
<evidence type="ECO:0000256" key="1">
    <source>
        <dbReference type="ARBA" id="ARBA00004138"/>
    </source>
</evidence>
<evidence type="ECO:0000256" key="5">
    <source>
        <dbReference type="ARBA" id="ARBA00023273"/>
    </source>
</evidence>
<sequence length="459" mass="51946">MFLYGRTEPGRIFCFEGTDIAATTDISGSVLVKMLIRPTVGMVLLDPLFHLHEVHFRVVSYLQVISVAGGELSNKVLVGFCGRGRATCGRMCEGPSRISGPIPPDPTLFPEYYKRPFSAQGRLEGNAQKLHLTSGPLDPVPNPYSALGSARQAQPSPRIRPSGKDFLEKGRKGTLGLLLQLEGISLGGGLPVKRKEPKDYEKENVRRIKEIQKRCKEKERAQEHSQPKPVKALWKSQKYENVESKVKAKLQETSPPPNPEAVKFLRAYSRCGSGIKPCRLLSPRPVRAERADTEPPEAQGAETKIQVEGRGIDFIKHNACNAKRAPLRRSQSLQALAELLEQKHREQEEYNTKQKGHVPQYLLERKELWRKQMEERLRNLPDPDTPPGHTMMPEDQRLETLGNLKQSQEQLIKELVLLPMRGDSLKMQNRRVELERKLSQIEEAIKIFSRPKVFIKLDS</sequence>
<comment type="subcellular location">
    <subcellularLocation>
        <location evidence="1">Cell projection</location>
        <location evidence="1">Cilium</location>
    </subcellularLocation>
    <subcellularLocation>
        <location evidence="2">Cytoplasm</location>
        <location evidence="2">Cytoskeleton</location>
    </subcellularLocation>
</comment>
<keyword evidence="8" id="KW-1185">Reference proteome</keyword>
<evidence type="ECO:0000313" key="8">
    <source>
        <dbReference type="Proteomes" id="UP000504624"/>
    </source>
</evidence>
<keyword evidence="5" id="KW-0966">Cell projection</keyword>
<dbReference type="AlphaFoldDB" id="A0A6J0I0X6"/>
<dbReference type="Pfam" id="PF13864">
    <property type="entry name" value="Enkurin"/>
    <property type="match status" value="1"/>
</dbReference>
<evidence type="ECO:0000256" key="6">
    <source>
        <dbReference type="SAM" id="MobiDB-lite"/>
    </source>
</evidence>
<dbReference type="PANTHER" id="PTHR21490:SF2">
    <property type="entry name" value="ENKURIN DOMAIN-CONTAINING PROTEIN 1"/>
    <property type="match status" value="1"/>
</dbReference>
<dbReference type="InterPro" id="IPR027012">
    <property type="entry name" value="Enkurin_dom"/>
</dbReference>
<feature type="domain" description="Enkurin" evidence="7">
    <location>
        <begin position="364"/>
        <end position="456"/>
    </location>
</feature>
<protein>
    <submittedName>
        <fullName evidence="9">Enkurin domain-containing protein 1 isoform X1</fullName>
    </submittedName>
</protein>
<dbReference type="CTD" id="84080"/>
<accession>A0A6J0I0X6</accession>
<dbReference type="OrthoDB" id="10264920at2759"/>
<reference evidence="9" key="1">
    <citation type="submission" date="2025-08" db="UniProtKB">
        <authorList>
            <consortium name="RefSeq"/>
        </authorList>
    </citation>
    <scope>IDENTIFICATION</scope>
</reference>